<reference evidence="2" key="1">
    <citation type="journal article" date="2020" name="Nat. Genet.">
        <title>Genomic diversifications of five Gossypium allopolyploid species and their impact on cotton improvement.</title>
        <authorList>
            <person name="Chen Z.J."/>
            <person name="Sreedasyam A."/>
            <person name="Ando A."/>
            <person name="Song Q."/>
            <person name="De Santiago L.M."/>
            <person name="Hulse-Kemp A.M."/>
            <person name="Ding M."/>
            <person name="Ye W."/>
            <person name="Kirkbride R.C."/>
            <person name="Jenkins J."/>
            <person name="Plott C."/>
            <person name="Lovell J."/>
            <person name="Lin Y.M."/>
            <person name="Vaughn R."/>
            <person name="Liu B."/>
            <person name="Simpson S."/>
            <person name="Scheffler B.E."/>
            <person name="Wen L."/>
            <person name="Saski C.A."/>
            <person name="Grover C.E."/>
            <person name="Hu G."/>
            <person name="Conover J.L."/>
            <person name="Carlson J.W."/>
            <person name="Shu S."/>
            <person name="Boston L.B."/>
            <person name="Williams M."/>
            <person name="Peterson D.G."/>
            <person name="McGee K."/>
            <person name="Jones D.C."/>
            <person name="Wendel J.F."/>
            <person name="Stelly D.M."/>
            <person name="Grimwood J."/>
            <person name="Schmutz J."/>
        </authorList>
    </citation>
    <scope>NUCLEOTIDE SEQUENCE [LARGE SCALE GENOMIC DNA]</scope>
    <source>
        <strain evidence="2">cv. 3-79</strain>
    </source>
</reference>
<evidence type="ECO:0000313" key="2">
    <source>
        <dbReference type="Proteomes" id="UP000327439"/>
    </source>
</evidence>
<feature type="non-terminal residue" evidence="1">
    <location>
        <position position="98"/>
    </location>
</feature>
<feature type="non-terminal residue" evidence="1">
    <location>
        <position position="1"/>
    </location>
</feature>
<gene>
    <name evidence="1" type="ORF">ES319_D09G007300v1</name>
</gene>
<proteinExistence type="predicted"/>
<evidence type="ECO:0000313" key="1">
    <source>
        <dbReference type="EMBL" id="KAB2011247.1"/>
    </source>
</evidence>
<organism evidence="1 2">
    <name type="scientific">Gossypium barbadense</name>
    <name type="common">Sea Island cotton</name>
    <name type="synonym">Hibiscus barbadensis</name>
    <dbReference type="NCBI Taxonomy" id="3634"/>
    <lineage>
        <taxon>Eukaryota</taxon>
        <taxon>Viridiplantae</taxon>
        <taxon>Streptophyta</taxon>
        <taxon>Embryophyta</taxon>
        <taxon>Tracheophyta</taxon>
        <taxon>Spermatophyta</taxon>
        <taxon>Magnoliopsida</taxon>
        <taxon>eudicotyledons</taxon>
        <taxon>Gunneridae</taxon>
        <taxon>Pentapetalae</taxon>
        <taxon>rosids</taxon>
        <taxon>malvids</taxon>
        <taxon>Malvales</taxon>
        <taxon>Malvaceae</taxon>
        <taxon>Malvoideae</taxon>
        <taxon>Gossypium</taxon>
    </lineage>
</organism>
<dbReference type="OrthoDB" id="1002598at2759"/>
<dbReference type="Proteomes" id="UP000327439">
    <property type="component" value="Chromosome D09"/>
</dbReference>
<keyword evidence="2" id="KW-1185">Reference proteome</keyword>
<protein>
    <submittedName>
        <fullName evidence="1">Uncharacterized protein</fullName>
    </submittedName>
</protein>
<dbReference type="AlphaFoldDB" id="A0A5J5PZ88"/>
<name>A0A5J5PZ88_GOSBA</name>
<sequence>LSHPEFNDLVQGNWNVSTEVVANTKGFTDAMQEWNKKMFRNIFARKNELMTNLRKVQRSLELQGNSSLRSCKIDLKTAIEDILEQEELLWFQKSKSTY</sequence>
<dbReference type="EMBL" id="CM018223">
    <property type="protein sequence ID" value="KAB2011247.1"/>
    <property type="molecule type" value="Genomic_DNA"/>
</dbReference>
<accession>A0A5J5PZ88</accession>